<dbReference type="InterPro" id="IPR012327">
    <property type="entry name" value="MeTrfase_D12"/>
</dbReference>
<dbReference type="EC" id="2.1.1.72" evidence="1"/>
<comment type="catalytic activity">
    <reaction evidence="5">
        <text>a 2'-deoxyadenosine in DNA + S-adenosyl-L-methionine = an N(6)-methyl-2'-deoxyadenosine in DNA + S-adenosyl-L-homocysteine + H(+)</text>
        <dbReference type="Rhea" id="RHEA:15197"/>
        <dbReference type="Rhea" id="RHEA-COMP:12418"/>
        <dbReference type="Rhea" id="RHEA-COMP:12419"/>
        <dbReference type="ChEBI" id="CHEBI:15378"/>
        <dbReference type="ChEBI" id="CHEBI:57856"/>
        <dbReference type="ChEBI" id="CHEBI:59789"/>
        <dbReference type="ChEBI" id="CHEBI:90615"/>
        <dbReference type="ChEBI" id="CHEBI:90616"/>
        <dbReference type="EC" id="2.1.1.72"/>
    </reaction>
</comment>
<dbReference type="GO" id="GO:0003676">
    <property type="term" value="F:nucleic acid binding"/>
    <property type="evidence" value="ECO:0007669"/>
    <property type="project" value="InterPro"/>
</dbReference>
<dbReference type="Proteomes" id="UP000029733">
    <property type="component" value="Unassembled WGS sequence"/>
</dbReference>
<name>A0A4U8TCN8_9HELI</name>
<dbReference type="RefSeq" id="WP_034354361.1">
    <property type="nucleotide sequence ID" value="NZ_JRPR02000001.1"/>
</dbReference>
<proteinExistence type="predicted"/>
<comment type="caution">
    <text evidence="6">The sequence shown here is derived from an EMBL/GenBank/DDBJ whole genome shotgun (WGS) entry which is preliminary data.</text>
</comment>
<evidence type="ECO:0000256" key="3">
    <source>
        <dbReference type="ARBA" id="ARBA00022679"/>
    </source>
</evidence>
<evidence type="ECO:0000313" key="7">
    <source>
        <dbReference type="Proteomes" id="UP000029733"/>
    </source>
</evidence>
<dbReference type="OrthoDB" id="9805629at2"/>
<evidence type="ECO:0000256" key="4">
    <source>
        <dbReference type="ARBA" id="ARBA00022691"/>
    </source>
</evidence>
<dbReference type="GO" id="GO:0009007">
    <property type="term" value="F:site-specific DNA-methyltransferase (adenine-specific) activity"/>
    <property type="evidence" value="ECO:0007669"/>
    <property type="project" value="UniProtKB-EC"/>
</dbReference>
<dbReference type="Gene3D" id="3.40.50.150">
    <property type="entry name" value="Vaccinia Virus protein VP39"/>
    <property type="match status" value="1"/>
</dbReference>
<keyword evidence="2 6" id="KW-0489">Methyltransferase</keyword>
<keyword evidence="7" id="KW-1185">Reference proteome</keyword>
<dbReference type="InterPro" id="IPR002052">
    <property type="entry name" value="DNA_methylase_N6_adenine_CS"/>
</dbReference>
<evidence type="ECO:0000313" key="6">
    <source>
        <dbReference type="EMBL" id="TLD97750.1"/>
    </source>
</evidence>
<gene>
    <name evidence="6" type="ORF">LS71_003185</name>
</gene>
<evidence type="ECO:0000256" key="2">
    <source>
        <dbReference type="ARBA" id="ARBA00022603"/>
    </source>
</evidence>
<dbReference type="PROSITE" id="PS00092">
    <property type="entry name" value="N6_MTASE"/>
    <property type="match status" value="1"/>
</dbReference>
<dbReference type="GO" id="GO:0032259">
    <property type="term" value="P:methylation"/>
    <property type="evidence" value="ECO:0007669"/>
    <property type="project" value="UniProtKB-KW"/>
</dbReference>
<evidence type="ECO:0000256" key="1">
    <source>
        <dbReference type="ARBA" id="ARBA00011900"/>
    </source>
</evidence>
<reference evidence="6 7" key="1">
    <citation type="journal article" date="2014" name="Genome Announc.">
        <title>Draft genome sequences of eight enterohepatic helicobacter species isolated from both laboratory and wild rodents.</title>
        <authorList>
            <person name="Sheh A."/>
            <person name="Shen Z."/>
            <person name="Fox J.G."/>
        </authorList>
    </citation>
    <scope>NUCLEOTIDE SEQUENCE [LARGE SCALE GENOMIC DNA]</scope>
    <source>
        <strain evidence="6 7">MIT 09-6949</strain>
    </source>
</reference>
<keyword evidence="4" id="KW-0949">S-adenosyl-L-methionine</keyword>
<organism evidence="6 7">
    <name type="scientific">Helicobacter jaachi</name>
    <dbReference type="NCBI Taxonomy" id="1677920"/>
    <lineage>
        <taxon>Bacteria</taxon>
        <taxon>Pseudomonadati</taxon>
        <taxon>Campylobacterota</taxon>
        <taxon>Epsilonproteobacteria</taxon>
        <taxon>Campylobacterales</taxon>
        <taxon>Helicobacteraceae</taxon>
        <taxon>Helicobacter</taxon>
    </lineage>
</organism>
<dbReference type="EMBL" id="JRPR02000001">
    <property type="protein sequence ID" value="TLD97750.1"/>
    <property type="molecule type" value="Genomic_DNA"/>
</dbReference>
<accession>A0A4U8TCN8</accession>
<dbReference type="InterPro" id="IPR029063">
    <property type="entry name" value="SAM-dependent_MTases_sf"/>
</dbReference>
<evidence type="ECO:0000256" key="5">
    <source>
        <dbReference type="ARBA" id="ARBA00047942"/>
    </source>
</evidence>
<dbReference type="Pfam" id="PF02086">
    <property type="entry name" value="MethyltransfD12"/>
    <property type="match status" value="1"/>
</dbReference>
<dbReference type="STRING" id="1677920.LS71_04725"/>
<dbReference type="SUPFAM" id="SSF53335">
    <property type="entry name" value="S-adenosyl-L-methionine-dependent methyltransferases"/>
    <property type="match status" value="1"/>
</dbReference>
<dbReference type="AlphaFoldDB" id="A0A4U8TCN8"/>
<dbReference type="GO" id="GO:0009307">
    <property type="term" value="P:DNA restriction-modification system"/>
    <property type="evidence" value="ECO:0007669"/>
    <property type="project" value="InterPro"/>
</dbReference>
<keyword evidence="3 6" id="KW-0808">Transferase</keyword>
<sequence>MRFIGNKEKLVANIYEILLKHDVIKTCDTTKSFFDMFAGSTSVGRFFKMKGFSITSCDLLYLSYCLQRAYLQNNKEPRFRGLKDIGDSKRHLNRPYEKVLAYLNSLESKKGFIYQNYAPSGSKNLATPRQYFSDYNACKIDAIRLEIEKWHIQDKISENEYFILLATLLESISLFANVAGVYAAFCKIWDKRALKPFNLKQITLLESDKQHICLCANSTKILQDSKQIYDLIYLDPPYNQRQYAPNYHLLETIARYDNPSIKGIAGLREWQGQKSRFCNKQNALAELETIIACKNFKTAILSYNSEGLMKKDEINEILKPHGAVIFEEMSYPRFKSNQNKGKKFISEYVWVITK</sequence>
<protein>
    <recommendedName>
        <fullName evidence="1">site-specific DNA-methyltransferase (adenine-specific)</fullName>
        <ecNumber evidence="1">2.1.1.72</ecNumber>
    </recommendedName>
</protein>